<proteinExistence type="predicted"/>
<reference evidence="1" key="3">
    <citation type="submission" date="2023-05" db="EMBL/GenBank/DDBJ databases">
        <authorList>
            <person name="Smith C.H."/>
        </authorList>
    </citation>
    <scope>NUCLEOTIDE SEQUENCE</scope>
    <source>
        <strain evidence="1">CHS0354</strain>
        <tissue evidence="1">Mantle</tissue>
    </source>
</reference>
<dbReference type="AlphaFoldDB" id="A0AAE0T3D7"/>
<protein>
    <submittedName>
        <fullName evidence="1">Uncharacterized protein</fullName>
    </submittedName>
</protein>
<keyword evidence="2" id="KW-1185">Reference proteome</keyword>
<sequence length="117" mass="13176">MFKGASLALRCSYRNPGPKNIRFGISNLYFDFINLFASRLKGGDEMCNLIYNFKYDAKDIDAFPRSIKSSADAQDGVWCPKDGSDPVDVLCDMQQAASAIRRPRTSIVSNMILRRNK</sequence>
<name>A0AAE0T3D7_9BIVA</name>
<evidence type="ECO:0000313" key="1">
    <source>
        <dbReference type="EMBL" id="KAK3602991.1"/>
    </source>
</evidence>
<organism evidence="1 2">
    <name type="scientific">Potamilus streckersoni</name>
    <dbReference type="NCBI Taxonomy" id="2493646"/>
    <lineage>
        <taxon>Eukaryota</taxon>
        <taxon>Metazoa</taxon>
        <taxon>Spiralia</taxon>
        <taxon>Lophotrochozoa</taxon>
        <taxon>Mollusca</taxon>
        <taxon>Bivalvia</taxon>
        <taxon>Autobranchia</taxon>
        <taxon>Heteroconchia</taxon>
        <taxon>Palaeoheterodonta</taxon>
        <taxon>Unionida</taxon>
        <taxon>Unionoidea</taxon>
        <taxon>Unionidae</taxon>
        <taxon>Ambleminae</taxon>
        <taxon>Lampsilini</taxon>
        <taxon>Potamilus</taxon>
    </lineage>
</organism>
<reference evidence="1" key="1">
    <citation type="journal article" date="2021" name="Genome Biol. Evol.">
        <title>A High-Quality Reference Genome for a Parasitic Bivalve with Doubly Uniparental Inheritance (Bivalvia: Unionida).</title>
        <authorList>
            <person name="Smith C.H."/>
        </authorList>
    </citation>
    <scope>NUCLEOTIDE SEQUENCE</scope>
    <source>
        <strain evidence="1">CHS0354</strain>
    </source>
</reference>
<dbReference type="EMBL" id="JAEAOA010001032">
    <property type="protein sequence ID" value="KAK3602991.1"/>
    <property type="molecule type" value="Genomic_DNA"/>
</dbReference>
<comment type="caution">
    <text evidence="1">The sequence shown here is derived from an EMBL/GenBank/DDBJ whole genome shotgun (WGS) entry which is preliminary data.</text>
</comment>
<dbReference type="Proteomes" id="UP001195483">
    <property type="component" value="Unassembled WGS sequence"/>
</dbReference>
<evidence type="ECO:0000313" key="2">
    <source>
        <dbReference type="Proteomes" id="UP001195483"/>
    </source>
</evidence>
<reference evidence="1" key="2">
    <citation type="journal article" date="2021" name="Genome Biol. Evol.">
        <title>Developing a high-quality reference genome for a parasitic bivalve with doubly uniparental inheritance (Bivalvia: Unionida).</title>
        <authorList>
            <person name="Smith C.H."/>
        </authorList>
    </citation>
    <scope>NUCLEOTIDE SEQUENCE</scope>
    <source>
        <strain evidence="1">CHS0354</strain>
        <tissue evidence="1">Mantle</tissue>
    </source>
</reference>
<accession>A0AAE0T3D7</accession>
<gene>
    <name evidence="1" type="ORF">CHS0354_016806</name>
</gene>